<dbReference type="InterPro" id="IPR002083">
    <property type="entry name" value="MATH/TRAF_dom"/>
</dbReference>
<comment type="caution">
    <text evidence="2">The sequence shown here is derived from an EMBL/GenBank/DDBJ whole genome shotgun (WGS) entry which is preliminary data.</text>
</comment>
<accession>A0AAV2BK75</accession>
<dbReference type="Pfam" id="PF22486">
    <property type="entry name" value="MATH_2"/>
    <property type="match status" value="1"/>
</dbReference>
<feature type="domain" description="MATH" evidence="1">
    <location>
        <begin position="10"/>
        <end position="139"/>
    </location>
</feature>
<organism evidence="2 3">
    <name type="scientific">Larinioides sclopetarius</name>
    <dbReference type="NCBI Taxonomy" id="280406"/>
    <lineage>
        <taxon>Eukaryota</taxon>
        <taxon>Metazoa</taxon>
        <taxon>Ecdysozoa</taxon>
        <taxon>Arthropoda</taxon>
        <taxon>Chelicerata</taxon>
        <taxon>Arachnida</taxon>
        <taxon>Araneae</taxon>
        <taxon>Araneomorphae</taxon>
        <taxon>Entelegynae</taxon>
        <taxon>Araneoidea</taxon>
        <taxon>Araneidae</taxon>
        <taxon>Larinioides</taxon>
    </lineage>
</organism>
<evidence type="ECO:0000259" key="1">
    <source>
        <dbReference type="PROSITE" id="PS50144"/>
    </source>
</evidence>
<dbReference type="InterPro" id="IPR008974">
    <property type="entry name" value="TRAF-like"/>
</dbReference>
<sequence>MYPIKAGKGTFKLIWRLENFIYATQKHREYLSSPIFVLDTPLKTKWHLELYPRGKTDNRFISCYLKREDHDECPAAIIMSCEFFILDKYGWHHFFVQIDNEPVGHQNIVGVNQFVDRSEIFQNKDIFLTQDTLKVCLRVRDIQLSQSVQCEIHTLFGIEKRSFLWTIDDFRQQQLSGQWQTEMPSTSDHPISLKMIFTTIGESEYHRRAKIGIKCNNECPIFLVCEIFSVDMERKSQLLASDSHFFPNKSFWAFPPFTEDSQLFVSENLFQNDGTLLLRCVVTLSDGVKLNYIVSSICDAYFP</sequence>
<keyword evidence="3" id="KW-1185">Reference proteome</keyword>
<dbReference type="Gene3D" id="2.60.210.10">
    <property type="entry name" value="Apoptosis, Tumor Necrosis Factor Receptor Associated Protein 2, Chain A"/>
    <property type="match status" value="2"/>
</dbReference>
<dbReference type="Proteomes" id="UP001497382">
    <property type="component" value="Unassembled WGS sequence"/>
</dbReference>
<dbReference type="PROSITE" id="PS50144">
    <property type="entry name" value="MATH"/>
    <property type="match status" value="1"/>
</dbReference>
<gene>
    <name evidence="2" type="ORF">LARSCL_LOCUS19730</name>
</gene>
<name>A0AAV2BK75_9ARAC</name>
<dbReference type="AlphaFoldDB" id="A0AAV2BK75"/>
<dbReference type="SUPFAM" id="SSF49599">
    <property type="entry name" value="TRAF domain-like"/>
    <property type="match status" value="1"/>
</dbReference>
<protein>
    <recommendedName>
        <fullName evidence="1">MATH domain-containing protein</fullName>
    </recommendedName>
</protein>
<proteinExistence type="predicted"/>
<evidence type="ECO:0000313" key="2">
    <source>
        <dbReference type="EMBL" id="CAL1296285.1"/>
    </source>
</evidence>
<reference evidence="2 3" key="1">
    <citation type="submission" date="2024-04" db="EMBL/GenBank/DDBJ databases">
        <authorList>
            <person name="Rising A."/>
            <person name="Reimegard J."/>
            <person name="Sonavane S."/>
            <person name="Akerstrom W."/>
            <person name="Nylinder S."/>
            <person name="Hedman E."/>
            <person name="Kallberg Y."/>
        </authorList>
    </citation>
    <scope>NUCLEOTIDE SEQUENCE [LARGE SCALE GENOMIC DNA]</scope>
</reference>
<evidence type="ECO:0000313" key="3">
    <source>
        <dbReference type="Proteomes" id="UP001497382"/>
    </source>
</evidence>
<dbReference type="CDD" id="cd00121">
    <property type="entry name" value="MATH"/>
    <property type="match status" value="1"/>
</dbReference>
<dbReference type="EMBL" id="CAXIEN010000394">
    <property type="protein sequence ID" value="CAL1296285.1"/>
    <property type="molecule type" value="Genomic_DNA"/>
</dbReference>